<evidence type="ECO:0000313" key="3">
    <source>
        <dbReference type="Proteomes" id="UP001273166"/>
    </source>
</evidence>
<comment type="caution">
    <text evidence="2">The sequence shown here is derived from an EMBL/GenBank/DDBJ whole genome shotgun (WGS) entry which is preliminary data.</text>
</comment>
<dbReference type="PANTHER" id="PTHR24148:SF64">
    <property type="entry name" value="HETEROKARYON INCOMPATIBILITY DOMAIN-CONTAINING PROTEIN"/>
    <property type="match status" value="1"/>
</dbReference>
<keyword evidence="3" id="KW-1185">Reference proteome</keyword>
<dbReference type="RefSeq" id="XP_062720776.1">
    <property type="nucleotide sequence ID" value="XM_062862384.1"/>
</dbReference>
<dbReference type="PANTHER" id="PTHR24148">
    <property type="entry name" value="ANKYRIN REPEAT DOMAIN-CONTAINING PROTEIN 39 HOMOLOG-RELATED"/>
    <property type="match status" value="1"/>
</dbReference>
<reference evidence="2" key="2">
    <citation type="submission" date="2023-06" db="EMBL/GenBank/DDBJ databases">
        <authorList>
            <consortium name="Lawrence Berkeley National Laboratory"/>
            <person name="Mondo S.J."/>
            <person name="Hensen N."/>
            <person name="Bonometti L."/>
            <person name="Westerberg I."/>
            <person name="Brannstrom I.O."/>
            <person name="Guillou S."/>
            <person name="Cros-Aarteil S."/>
            <person name="Calhoun S."/>
            <person name="Haridas S."/>
            <person name="Kuo A."/>
            <person name="Pangilinan J."/>
            <person name="Riley R."/>
            <person name="Labutti K."/>
            <person name="Andreopoulos B."/>
            <person name="Lipzen A."/>
            <person name="Chen C."/>
            <person name="Yanf M."/>
            <person name="Daum C."/>
            <person name="Ng V."/>
            <person name="Clum A."/>
            <person name="Steindorff A."/>
            <person name="Ohm R."/>
            <person name="Martin F."/>
            <person name="Silar P."/>
            <person name="Natvig D."/>
            <person name="Lalanne C."/>
            <person name="Gautier V."/>
            <person name="Ament-Velasquez S.L."/>
            <person name="Kruys A."/>
            <person name="Hutchinson M.I."/>
            <person name="Powell A.J."/>
            <person name="Barry K."/>
            <person name="Miller A.N."/>
            <person name="Grigoriev I.V."/>
            <person name="Debuchy R."/>
            <person name="Gladieux P."/>
            <person name="Thoren M.H."/>
            <person name="Johannesson H."/>
        </authorList>
    </citation>
    <scope>NUCLEOTIDE SEQUENCE</scope>
    <source>
        <strain evidence="2">CBS 333.67</strain>
    </source>
</reference>
<gene>
    <name evidence="2" type="ORF">B0T15DRAFT_186658</name>
</gene>
<accession>A0AAJ0M100</accession>
<feature type="domain" description="Heterokaryon incompatibility" evidence="1">
    <location>
        <begin position="32"/>
        <end position="136"/>
    </location>
</feature>
<dbReference type="Pfam" id="PF06985">
    <property type="entry name" value="HET"/>
    <property type="match status" value="1"/>
</dbReference>
<dbReference type="InterPro" id="IPR010730">
    <property type="entry name" value="HET"/>
</dbReference>
<sequence length="140" mass="16137">MIWCCNPVCPCRVGLTPGEEDVACSSMGWVYPNYLWVDAICIDQSNSSERAQQVALMHEIYTKASSVIAWVSEEDEYTVPALRFIYGLSSQWDEKGDVALDAVRHLAHNYDFKPFWVALGHFFARPWWERIWIVQEFGLA</sequence>
<dbReference type="InterPro" id="IPR052895">
    <property type="entry name" value="HetReg/Transcr_Mod"/>
</dbReference>
<reference evidence="2" key="1">
    <citation type="journal article" date="2023" name="Mol. Phylogenet. Evol.">
        <title>Genome-scale phylogeny and comparative genomics of the fungal order Sordariales.</title>
        <authorList>
            <person name="Hensen N."/>
            <person name="Bonometti L."/>
            <person name="Westerberg I."/>
            <person name="Brannstrom I.O."/>
            <person name="Guillou S."/>
            <person name="Cros-Aarteil S."/>
            <person name="Calhoun S."/>
            <person name="Haridas S."/>
            <person name="Kuo A."/>
            <person name="Mondo S."/>
            <person name="Pangilinan J."/>
            <person name="Riley R."/>
            <person name="LaButti K."/>
            <person name="Andreopoulos B."/>
            <person name="Lipzen A."/>
            <person name="Chen C."/>
            <person name="Yan M."/>
            <person name="Daum C."/>
            <person name="Ng V."/>
            <person name="Clum A."/>
            <person name="Steindorff A."/>
            <person name="Ohm R.A."/>
            <person name="Martin F."/>
            <person name="Silar P."/>
            <person name="Natvig D.O."/>
            <person name="Lalanne C."/>
            <person name="Gautier V."/>
            <person name="Ament-Velasquez S.L."/>
            <person name="Kruys A."/>
            <person name="Hutchinson M.I."/>
            <person name="Powell A.J."/>
            <person name="Barry K."/>
            <person name="Miller A.N."/>
            <person name="Grigoriev I.V."/>
            <person name="Debuchy R."/>
            <person name="Gladieux P."/>
            <person name="Hiltunen Thoren M."/>
            <person name="Johannesson H."/>
        </authorList>
    </citation>
    <scope>NUCLEOTIDE SEQUENCE</scope>
    <source>
        <strain evidence="2">CBS 333.67</strain>
    </source>
</reference>
<name>A0AAJ0M100_9PEZI</name>
<proteinExistence type="predicted"/>
<protein>
    <submittedName>
        <fullName evidence="2">Heterokaryon incompatibility protein-domain-containing protein</fullName>
    </submittedName>
</protein>
<dbReference type="EMBL" id="JAUDZG010000004">
    <property type="protein sequence ID" value="KAK3304996.1"/>
    <property type="molecule type" value="Genomic_DNA"/>
</dbReference>
<dbReference type="GeneID" id="87881213"/>
<evidence type="ECO:0000259" key="1">
    <source>
        <dbReference type="Pfam" id="PF06985"/>
    </source>
</evidence>
<dbReference type="Proteomes" id="UP001273166">
    <property type="component" value="Unassembled WGS sequence"/>
</dbReference>
<dbReference type="AlphaFoldDB" id="A0AAJ0M100"/>
<organism evidence="2 3">
    <name type="scientific">Chaetomium strumarium</name>
    <dbReference type="NCBI Taxonomy" id="1170767"/>
    <lineage>
        <taxon>Eukaryota</taxon>
        <taxon>Fungi</taxon>
        <taxon>Dikarya</taxon>
        <taxon>Ascomycota</taxon>
        <taxon>Pezizomycotina</taxon>
        <taxon>Sordariomycetes</taxon>
        <taxon>Sordariomycetidae</taxon>
        <taxon>Sordariales</taxon>
        <taxon>Chaetomiaceae</taxon>
        <taxon>Chaetomium</taxon>
    </lineage>
</organism>
<evidence type="ECO:0000313" key="2">
    <source>
        <dbReference type="EMBL" id="KAK3304996.1"/>
    </source>
</evidence>